<comment type="caution">
    <text evidence="1">The sequence shown here is derived from an EMBL/GenBank/DDBJ whole genome shotgun (WGS) entry which is preliminary data.</text>
</comment>
<dbReference type="Proteomes" id="UP000319486">
    <property type="component" value="Unassembled WGS sequence"/>
</dbReference>
<dbReference type="EMBL" id="RCZO01000001">
    <property type="protein sequence ID" value="TPG11340.1"/>
    <property type="molecule type" value="Genomic_DNA"/>
</dbReference>
<protein>
    <submittedName>
        <fullName evidence="1">Uncharacterized protein</fullName>
    </submittedName>
</protein>
<name>A0A502FHG3_9GAMM</name>
<reference evidence="1 2" key="1">
    <citation type="journal article" date="2019" name="Environ. Microbiol.">
        <title>Species interactions and distinct microbial communities in high Arctic permafrost affected cryosols are associated with the CH4 and CO2 gas fluxes.</title>
        <authorList>
            <person name="Altshuler I."/>
            <person name="Hamel J."/>
            <person name="Turney S."/>
            <person name="Magnuson E."/>
            <person name="Levesque R."/>
            <person name="Greer C."/>
            <person name="Whyte L.G."/>
        </authorList>
    </citation>
    <scope>NUCLEOTIDE SEQUENCE [LARGE SCALE GENOMIC DNA]</scope>
    <source>
        <strain evidence="1 2">S13Y</strain>
    </source>
</reference>
<sequence length="60" mass="6377">MKKDLLEQLLDLNQRVAARITTHQPVTAPGIPAGYPTSEALISSDTFGQAGVIAKGQSRD</sequence>
<dbReference type="OrthoDB" id="9782445at2"/>
<organism evidence="1 2">
    <name type="scientific">Rhodanobacter glycinis</name>
    <dbReference type="NCBI Taxonomy" id="582702"/>
    <lineage>
        <taxon>Bacteria</taxon>
        <taxon>Pseudomonadati</taxon>
        <taxon>Pseudomonadota</taxon>
        <taxon>Gammaproteobacteria</taxon>
        <taxon>Lysobacterales</taxon>
        <taxon>Rhodanobacteraceae</taxon>
        <taxon>Rhodanobacter</taxon>
    </lineage>
</organism>
<accession>A0A502FHG3</accession>
<dbReference type="RefSeq" id="WP_140648562.1">
    <property type="nucleotide sequence ID" value="NZ_RCZB01000002.1"/>
</dbReference>
<gene>
    <name evidence="1" type="ORF">EAH88_02025</name>
</gene>
<evidence type="ECO:0000313" key="2">
    <source>
        <dbReference type="Proteomes" id="UP000319486"/>
    </source>
</evidence>
<proteinExistence type="predicted"/>
<evidence type="ECO:0000313" key="1">
    <source>
        <dbReference type="EMBL" id="TPG11340.1"/>
    </source>
</evidence>
<keyword evidence="2" id="KW-1185">Reference proteome</keyword>
<dbReference type="AlphaFoldDB" id="A0A502FHG3"/>